<dbReference type="EMBL" id="POTX01000001">
    <property type="protein sequence ID" value="PZG01222.1"/>
    <property type="molecule type" value="Genomic_DNA"/>
</dbReference>
<dbReference type="OrthoDB" id="9799122at2"/>
<sequence>MTETPTRFDAYADILCPWCYIGHRRLATALADRPRERVEVRWRSVELAPKLSRTPGPTAAEQMAAPTWWGAAAAARIAEIRAMGAAEGLAMNLHLARPVNSFDGHRLVKLAATRGRASEVLESLLHGYHTEGLNIADHAVLEEIGVGAGLDRHDVRSALGSDAFATDVRTDQRLARSHGVTSVPSMVIGDRPPISLVAPATALRQLIDEALRPVDL</sequence>
<dbReference type="Proteomes" id="UP000248627">
    <property type="component" value="Unassembled WGS sequence"/>
</dbReference>
<dbReference type="InterPro" id="IPR001853">
    <property type="entry name" value="DSBA-like_thioredoxin_dom"/>
</dbReference>
<dbReference type="PANTHER" id="PTHR13887">
    <property type="entry name" value="GLUTATHIONE S-TRANSFERASE KAPPA"/>
    <property type="match status" value="1"/>
</dbReference>
<dbReference type="CDD" id="cd03024">
    <property type="entry name" value="DsbA_FrnE"/>
    <property type="match status" value="1"/>
</dbReference>
<keyword evidence="2" id="KW-1185">Reference proteome</keyword>
<dbReference type="AlphaFoldDB" id="A0A2W2CNZ3"/>
<dbReference type="SUPFAM" id="SSF52833">
    <property type="entry name" value="Thioredoxin-like"/>
    <property type="match status" value="1"/>
</dbReference>
<comment type="caution">
    <text evidence="1">The sequence shown here is derived from an EMBL/GenBank/DDBJ whole genome shotgun (WGS) entry which is preliminary data.</text>
</comment>
<reference evidence="1 2" key="1">
    <citation type="submission" date="2018-01" db="EMBL/GenBank/DDBJ databases">
        <title>Draft genome sequence of Jishengella endophytica.</title>
        <authorList>
            <person name="Sahin N."/>
            <person name="Ay H."/>
            <person name="Saygin H."/>
        </authorList>
    </citation>
    <scope>NUCLEOTIDE SEQUENCE [LARGE SCALE GENOMIC DNA]</scope>
    <source>
        <strain evidence="1 2">DSM 45430</strain>
    </source>
</reference>
<evidence type="ECO:0000313" key="2">
    <source>
        <dbReference type="Proteomes" id="UP000248627"/>
    </source>
</evidence>
<protein>
    <submittedName>
        <fullName evidence="1">Disulfide bond formation protein DsbA</fullName>
    </submittedName>
</protein>
<dbReference type="PANTHER" id="PTHR13887:SF41">
    <property type="entry name" value="THIOREDOXIN SUPERFAMILY PROTEIN"/>
    <property type="match status" value="1"/>
</dbReference>
<dbReference type="RefSeq" id="WP_111241172.1">
    <property type="nucleotide sequence ID" value="NZ_AP023358.1"/>
</dbReference>
<proteinExistence type="predicted"/>
<evidence type="ECO:0000313" key="1">
    <source>
        <dbReference type="EMBL" id="PZG01222.1"/>
    </source>
</evidence>
<dbReference type="GO" id="GO:0016491">
    <property type="term" value="F:oxidoreductase activity"/>
    <property type="evidence" value="ECO:0007669"/>
    <property type="project" value="InterPro"/>
</dbReference>
<dbReference type="Gene3D" id="3.40.30.10">
    <property type="entry name" value="Glutaredoxin"/>
    <property type="match status" value="1"/>
</dbReference>
<dbReference type="InterPro" id="IPR036249">
    <property type="entry name" value="Thioredoxin-like_sf"/>
</dbReference>
<dbReference type="Pfam" id="PF01323">
    <property type="entry name" value="DSBA"/>
    <property type="match status" value="1"/>
</dbReference>
<name>A0A2W2CNZ3_9ACTN</name>
<gene>
    <name evidence="1" type="ORF">C1I93_00475</name>
</gene>
<accession>A0A2W2CNZ3</accession>
<organism evidence="1 2">
    <name type="scientific">Micromonospora endophytica</name>
    <dbReference type="NCBI Taxonomy" id="515350"/>
    <lineage>
        <taxon>Bacteria</taxon>
        <taxon>Bacillati</taxon>
        <taxon>Actinomycetota</taxon>
        <taxon>Actinomycetes</taxon>
        <taxon>Micromonosporales</taxon>
        <taxon>Micromonosporaceae</taxon>
        <taxon>Micromonospora</taxon>
    </lineage>
</organism>